<dbReference type="InterPro" id="IPR013154">
    <property type="entry name" value="ADH-like_N"/>
</dbReference>
<evidence type="ECO:0000313" key="7">
    <source>
        <dbReference type="EMBL" id="KAK4645235.1"/>
    </source>
</evidence>
<evidence type="ECO:0000313" key="8">
    <source>
        <dbReference type="Proteomes" id="UP001322138"/>
    </source>
</evidence>
<dbReference type="Pfam" id="PF00107">
    <property type="entry name" value="ADH_zinc_N"/>
    <property type="match status" value="1"/>
</dbReference>
<dbReference type="InterPro" id="IPR011032">
    <property type="entry name" value="GroES-like_sf"/>
</dbReference>
<dbReference type="CDD" id="cd08297">
    <property type="entry name" value="CAD3"/>
    <property type="match status" value="1"/>
</dbReference>
<dbReference type="InterPro" id="IPR020843">
    <property type="entry name" value="ER"/>
</dbReference>
<reference evidence="7 8" key="1">
    <citation type="journal article" date="2023" name="bioRxiv">
        <title>High-quality genome assemblies of four members of thePodospora anserinaspecies complex.</title>
        <authorList>
            <person name="Ament-Velasquez S.L."/>
            <person name="Vogan A.A."/>
            <person name="Wallerman O."/>
            <person name="Hartmann F."/>
            <person name="Gautier V."/>
            <person name="Silar P."/>
            <person name="Giraud T."/>
            <person name="Johannesson H."/>
        </authorList>
    </citation>
    <scope>NUCLEOTIDE SEQUENCE [LARGE SCALE GENOMIC DNA]</scope>
    <source>
        <strain evidence="7 8">CBS 112042</strain>
    </source>
</reference>
<dbReference type="PANTHER" id="PTHR42940">
    <property type="entry name" value="ALCOHOL DEHYDROGENASE 1-RELATED"/>
    <property type="match status" value="1"/>
</dbReference>
<dbReference type="SUPFAM" id="SSF51735">
    <property type="entry name" value="NAD(P)-binding Rossmann-fold domains"/>
    <property type="match status" value="1"/>
</dbReference>
<feature type="domain" description="Enoyl reductase (ER)" evidence="6">
    <location>
        <begin position="19"/>
        <end position="381"/>
    </location>
</feature>
<evidence type="ECO:0000259" key="6">
    <source>
        <dbReference type="SMART" id="SM00829"/>
    </source>
</evidence>
<name>A0ABR0FQF8_9PEZI</name>
<keyword evidence="5" id="KW-0560">Oxidoreductase</keyword>
<dbReference type="SMART" id="SM00829">
    <property type="entry name" value="PKS_ER"/>
    <property type="match status" value="1"/>
</dbReference>
<keyword evidence="8" id="KW-1185">Reference proteome</keyword>
<dbReference type="Gene3D" id="3.40.50.720">
    <property type="entry name" value="NAD(P)-binding Rossmann-like Domain"/>
    <property type="match status" value="1"/>
</dbReference>
<organism evidence="7 8">
    <name type="scientific">Podospora bellae-mahoneyi</name>
    <dbReference type="NCBI Taxonomy" id="2093777"/>
    <lineage>
        <taxon>Eukaryota</taxon>
        <taxon>Fungi</taxon>
        <taxon>Dikarya</taxon>
        <taxon>Ascomycota</taxon>
        <taxon>Pezizomycotina</taxon>
        <taxon>Sordariomycetes</taxon>
        <taxon>Sordariomycetidae</taxon>
        <taxon>Sordariales</taxon>
        <taxon>Podosporaceae</taxon>
        <taxon>Podospora</taxon>
    </lineage>
</organism>
<dbReference type="RefSeq" id="XP_062734211.1">
    <property type="nucleotide sequence ID" value="XM_062871922.1"/>
</dbReference>
<sequence>MDSSMLPNEMKAQILPSFNALYRLTTLPLPSFTADSPHEMLVRVLAASYCHTDLVLAQGQMPPFPPSFPHIGCHEFSGVVVSLPEHSSSQYRIGDRVGVPGRSFHPCGKCFECSREPDNDKNIYVDGGGYSVYCASAGNHGISTPGGFREFAIVDSRQVTSLPDSISAVQGASLMCAGLTIYAAIKNCGLERGQKVGIMGCGGGLGHLGLQFAAKMGLGVIGVDIADEPLHVSGEIAEALRQKEGLSVRIVDARISQAEDIVQEMGKEDQRQDRGNMGLDAVIVLPESQRAMDYGVSLLRAHGRCILVSFPANGFHISARDVVFRDISIRGSLVGSNRMLREMVMFAAEHNVQARTKSYPLKKLNDLVLEYKKGKGGKLVIDMSLDD</sequence>
<dbReference type="EMBL" id="JAFFGZ010000004">
    <property type="protein sequence ID" value="KAK4645235.1"/>
    <property type="molecule type" value="Genomic_DNA"/>
</dbReference>
<dbReference type="SUPFAM" id="SSF50129">
    <property type="entry name" value="GroES-like"/>
    <property type="match status" value="1"/>
</dbReference>
<dbReference type="Pfam" id="PF08240">
    <property type="entry name" value="ADH_N"/>
    <property type="match status" value="1"/>
</dbReference>
<evidence type="ECO:0000256" key="5">
    <source>
        <dbReference type="ARBA" id="ARBA00023002"/>
    </source>
</evidence>
<comment type="cofactor">
    <cofactor evidence="1">
        <name>Zn(2+)</name>
        <dbReference type="ChEBI" id="CHEBI:29105"/>
    </cofactor>
</comment>
<proteinExistence type="inferred from homology"/>
<evidence type="ECO:0000256" key="2">
    <source>
        <dbReference type="ARBA" id="ARBA00008072"/>
    </source>
</evidence>
<gene>
    <name evidence="7" type="ORF">QC761_001110</name>
</gene>
<comment type="similarity">
    <text evidence="2">Belongs to the zinc-containing alcohol dehydrogenase family.</text>
</comment>
<protein>
    <recommendedName>
        <fullName evidence="6">Enoyl reductase (ER) domain-containing protein</fullName>
    </recommendedName>
</protein>
<keyword evidence="4" id="KW-0862">Zinc</keyword>
<dbReference type="GeneID" id="87890993"/>
<dbReference type="Proteomes" id="UP001322138">
    <property type="component" value="Unassembled WGS sequence"/>
</dbReference>
<dbReference type="Gene3D" id="3.90.180.10">
    <property type="entry name" value="Medium-chain alcohol dehydrogenases, catalytic domain"/>
    <property type="match status" value="1"/>
</dbReference>
<accession>A0ABR0FQF8</accession>
<evidence type="ECO:0000256" key="4">
    <source>
        <dbReference type="ARBA" id="ARBA00022833"/>
    </source>
</evidence>
<dbReference type="InterPro" id="IPR013149">
    <property type="entry name" value="ADH-like_C"/>
</dbReference>
<dbReference type="InterPro" id="IPR036291">
    <property type="entry name" value="NAD(P)-bd_dom_sf"/>
</dbReference>
<keyword evidence="3" id="KW-0479">Metal-binding</keyword>
<evidence type="ECO:0000256" key="3">
    <source>
        <dbReference type="ARBA" id="ARBA00022723"/>
    </source>
</evidence>
<comment type="caution">
    <text evidence="7">The sequence shown here is derived from an EMBL/GenBank/DDBJ whole genome shotgun (WGS) entry which is preliminary data.</text>
</comment>
<evidence type="ECO:0000256" key="1">
    <source>
        <dbReference type="ARBA" id="ARBA00001947"/>
    </source>
</evidence>
<dbReference type="PANTHER" id="PTHR42940:SF8">
    <property type="entry name" value="VACUOLAR PROTEIN SORTING-ASSOCIATED PROTEIN 11"/>
    <property type="match status" value="1"/>
</dbReference>